<comment type="caution">
    <text evidence="2">The sequence shown here is derived from an EMBL/GenBank/DDBJ whole genome shotgun (WGS) entry which is preliminary data.</text>
</comment>
<dbReference type="EMBL" id="JAOTPV010000018">
    <property type="protein sequence ID" value="KAJ4472947.1"/>
    <property type="molecule type" value="Genomic_DNA"/>
</dbReference>
<sequence>MSARPEPAATDPFIKLEEIEESLAFEYSPHEKPKRRNRYPSITAPTGLDQADADEALCRSCFSSFPLRDGISSRHPSPAYSFNFRDPEGVDSAITSLNFAYNTGATMDIPWQEVLATERLSRLARHNTARNSRRCGSWRSDYKCHAVEVVKDSERMLDEDAGLNADDPLSGGQFSSSNLKRREVTTMACNISKGPLERLE</sequence>
<feature type="region of interest" description="Disordered" evidence="1">
    <location>
        <begin position="25"/>
        <end position="46"/>
    </location>
</feature>
<proteinExistence type="predicted"/>
<protein>
    <submittedName>
        <fullName evidence="2">Uncharacterized protein</fullName>
    </submittedName>
</protein>
<evidence type="ECO:0000313" key="2">
    <source>
        <dbReference type="EMBL" id="KAJ4472947.1"/>
    </source>
</evidence>
<accession>A0A9W9A2Z4</accession>
<dbReference type="Proteomes" id="UP001150266">
    <property type="component" value="Unassembled WGS sequence"/>
</dbReference>
<organism evidence="2 3">
    <name type="scientific">Lentinula aciculospora</name>
    <dbReference type="NCBI Taxonomy" id="153920"/>
    <lineage>
        <taxon>Eukaryota</taxon>
        <taxon>Fungi</taxon>
        <taxon>Dikarya</taxon>
        <taxon>Basidiomycota</taxon>
        <taxon>Agaricomycotina</taxon>
        <taxon>Agaricomycetes</taxon>
        <taxon>Agaricomycetidae</taxon>
        <taxon>Agaricales</taxon>
        <taxon>Marasmiineae</taxon>
        <taxon>Omphalotaceae</taxon>
        <taxon>Lentinula</taxon>
    </lineage>
</organism>
<reference evidence="2" key="1">
    <citation type="submission" date="2022-08" db="EMBL/GenBank/DDBJ databases">
        <title>A Global Phylogenomic Analysis of the Shiitake Genus Lentinula.</title>
        <authorList>
            <consortium name="DOE Joint Genome Institute"/>
            <person name="Sierra-Patev S."/>
            <person name="Min B."/>
            <person name="Naranjo-Ortiz M."/>
            <person name="Looney B."/>
            <person name="Konkel Z."/>
            <person name="Slot J.C."/>
            <person name="Sakamoto Y."/>
            <person name="Steenwyk J.L."/>
            <person name="Rokas A."/>
            <person name="Carro J."/>
            <person name="Camarero S."/>
            <person name="Ferreira P."/>
            <person name="Molpeceres G."/>
            <person name="Ruiz-Duenas F.J."/>
            <person name="Serrano A."/>
            <person name="Henrissat B."/>
            <person name="Drula E."/>
            <person name="Hughes K.W."/>
            <person name="Mata J.L."/>
            <person name="Ishikawa N.K."/>
            <person name="Vargas-Isla R."/>
            <person name="Ushijima S."/>
            <person name="Smith C.A."/>
            <person name="Ahrendt S."/>
            <person name="Andreopoulos W."/>
            <person name="He G."/>
            <person name="Labutti K."/>
            <person name="Lipzen A."/>
            <person name="Ng V."/>
            <person name="Riley R."/>
            <person name="Sandor L."/>
            <person name="Barry K."/>
            <person name="Martinez A.T."/>
            <person name="Xiao Y."/>
            <person name="Gibbons J.G."/>
            <person name="Terashima K."/>
            <person name="Grigoriev I.V."/>
            <person name="Hibbett D.S."/>
        </authorList>
    </citation>
    <scope>NUCLEOTIDE SEQUENCE</scope>
    <source>
        <strain evidence="2">JLM2183</strain>
    </source>
</reference>
<evidence type="ECO:0000313" key="3">
    <source>
        <dbReference type="Proteomes" id="UP001150266"/>
    </source>
</evidence>
<dbReference type="AlphaFoldDB" id="A0A9W9A2Z4"/>
<gene>
    <name evidence="2" type="ORF">J3R30DRAFT_3406742</name>
</gene>
<evidence type="ECO:0000256" key="1">
    <source>
        <dbReference type="SAM" id="MobiDB-lite"/>
    </source>
</evidence>
<keyword evidence="3" id="KW-1185">Reference proteome</keyword>
<name>A0A9W9A2Z4_9AGAR</name>